<dbReference type="Proteomes" id="UP000594903">
    <property type="component" value="Chromosome"/>
</dbReference>
<keyword evidence="5" id="KW-0143">Chaperone</keyword>
<gene>
    <name evidence="8" type="primary">fliS</name>
    <name evidence="7" type="ORF">I6G29_07985</name>
    <name evidence="8" type="ORF">NCTC11997_01658</name>
</gene>
<keyword evidence="3 6" id="KW-0963">Cytoplasm</keyword>
<dbReference type="InterPro" id="IPR003713">
    <property type="entry name" value="FliS"/>
</dbReference>
<evidence type="ECO:0000256" key="4">
    <source>
        <dbReference type="ARBA" id="ARBA00022795"/>
    </source>
</evidence>
<dbReference type="PANTHER" id="PTHR34773">
    <property type="entry name" value="FLAGELLAR SECRETION CHAPERONE FLIS"/>
    <property type="match status" value="1"/>
</dbReference>
<comment type="similarity">
    <text evidence="2 6">Belongs to the FliS family.</text>
</comment>
<dbReference type="OrthoDB" id="9792010at2"/>
<dbReference type="Pfam" id="PF02561">
    <property type="entry name" value="FliS"/>
    <property type="match status" value="1"/>
</dbReference>
<dbReference type="Proteomes" id="UP000254603">
    <property type="component" value="Unassembled WGS sequence"/>
</dbReference>
<accession>A0A378XF89</accession>
<evidence type="ECO:0000256" key="2">
    <source>
        <dbReference type="ARBA" id="ARBA00008787"/>
    </source>
</evidence>
<evidence type="ECO:0000313" key="7">
    <source>
        <dbReference type="EMBL" id="QPT39133.1"/>
    </source>
</evidence>
<dbReference type="InterPro" id="IPR036584">
    <property type="entry name" value="FliS_sf"/>
</dbReference>
<dbReference type="GO" id="GO:0005829">
    <property type="term" value="C:cytosol"/>
    <property type="evidence" value="ECO:0007669"/>
    <property type="project" value="UniProtKB-SubCell"/>
</dbReference>
<dbReference type="GO" id="GO:0071973">
    <property type="term" value="P:bacterial-type flagellum-dependent cell motility"/>
    <property type="evidence" value="ECO:0007669"/>
    <property type="project" value="TreeGrafter"/>
</dbReference>
<dbReference type="SUPFAM" id="SSF101116">
    <property type="entry name" value="Flagellar export chaperone FliS"/>
    <property type="match status" value="1"/>
</dbReference>
<dbReference type="PIRSF" id="PIRSF039090">
    <property type="entry name" value="Flis"/>
    <property type="match status" value="1"/>
</dbReference>
<evidence type="ECO:0000256" key="5">
    <source>
        <dbReference type="ARBA" id="ARBA00023186"/>
    </source>
</evidence>
<proteinExistence type="inferred from homology"/>
<dbReference type="RefSeq" id="WP_018573964.1">
    <property type="nucleotide sequence ID" value="NZ_CP065725.1"/>
</dbReference>
<dbReference type="EMBL" id="CP065725">
    <property type="protein sequence ID" value="QPT39133.1"/>
    <property type="molecule type" value="Genomic_DNA"/>
</dbReference>
<dbReference type="STRING" id="1122619.GCA_000373745_00784"/>
<evidence type="ECO:0000256" key="3">
    <source>
        <dbReference type="ARBA" id="ARBA00022490"/>
    </source>
</evidence>
<dbReference type="EMBL" id="UGSB01000001">
    <property type="protein sequence ID" value="SUA54905.1"/>
    <property type="molecule type" value="Genomic_DNA"/>
</dbReference>
<evidence type="ECO:0000313" key="8">
    <source>
        <dbReference type="EMBL" id="SUA54905.1"/>
    </source>
</evidence>
<dbReference type="AlphaFoldDB" id="A0A378XF89"/>
<keyword evidence="8" id="KW-0969">Cilium</keyword>
<organism evidence="8 9">
    <name type="scientific">Oligella ureolytica</name>
    <dbReference type="NCBI Taxonomy" id="90244"/>
    <lineage>
        <taxon>Bacteria</taxon>
        <taxon>Pseudomonadati</taxon>
        <taxon>Pseudomonadota</taxon>
        <taxon>Betaproteobacteria</taxon>
        <taxon>Burkholderiales</taxon>
        <taxon>Alcaligenaceae</taxon>
        <taxon>Oligella</taxon>
    </lineage>
</organism>
<comment type="subcellular location">
    <subcellularLocation>
        <location evidence="1 6">Cytoplasm</location>
        <location evidence="1 6">Cytosol</location>
    </subcellularLocation>
</comment>
<dbReference type="NCBIfam" id="TIGR00208">
    <property type="entry name" value="fliS"/>
    <property type="match status" value="1"/>
</dbReference>
<evidence type="ECO:0000256" key="1">
    <source>
        <dbReference type="ARBA" id="ARBA00004514"/>
    </source>
</evidence>
<dbReference type="PANTHER" id="PTHR34773:SF1">
    <property type="entry name" value="FLAGELLAR SECRETION CHAPERONE FLIS"/>
    <property type="match status" value="1"/>
</dbReference>
<evidence type="ECO:0000313" key="10">
    <source>
        <dbReference type="Proteomes" id="UP000594903"/>
    </source>
</evidence>
<keyword evidence="4 6" id="KW-1005">Bacterial flagellum biogenesis</keyword>
<keyword evidence="8" id="KW-0966">Cell projection</keyword>
<dbReference type="Gene3D" id="1.20.120.340">
    <property type="entry name" value="Flagellar protein FliS"/>
    <property type="match status" value="1"/>
</dbReference>
<reference evidence="8 9" key="1">
    <citation type="submission" date="2018-06" db="EMBL/GenBank/DDBJ databases">
        <authorList>
            <consortium name="Pathogen Informatics"/>
            <person name="Doyle S."/>
        </authorList>
    </citation>
    <scope>NUCLEOTIDE SEQUENCE [LARGE SCALE GENOMIC DNA]</scope>
    <source>
        <strain evidence="8 9">NCTC11997</strain>
    </source>
</reference>
<dbReference type="CDD" id="cd16098">
    <property type="entry name" value="FliS"/>
    <property type="match status" value="1"/>
</dbReference>
<sequence>MNTAYSVYGKNPVKAYAKVGLETKVLSASPEELLTIMLEAVQSCVIKARLYFQNGDIAKRGENISKAISIIKAGLIPSINEDAGEVAKNMILSFELMAQHLLNANMKQQEALLDTVETMLKDITDAWKTATATATANGK</sequence>
<keyword evidence="8" id="KW-0282">Flagellum</keyword>
<dbReference type="GO" id="GO:0044780">
    <property type="term" value="P:bacterial-type flagellum assembly"/>
    <property type="evidence" value="ECO:0007669"/>
    <property type="project" value="InterPro"/>
</dbReference>
<reference evidence="7 10" key="2">
    <citation type="submission" date="2020-12" db="EMBL/GenBank/DDBJ databases">
        <title>FDA dAtabase for Regulatory Grade micrObial Sequences (FDA-ARGOS): Supporting development and validation of Infectious Disease Dx tests.</title>
        <authorList>
            <person name="Sproer C."/>
            <person name="Gronow S."/>
            <person name="Severitt S."/>
            <person name="Schroder I."/>
            <person name="Tallon L."/>
            <person name="Sadzewicz L."/>
            <person name="Zhao X."/>
            <person name="Boylan J."/>
            <person name="Ott S."/>
            <person name="Bowen H."/>
            <person name="Vavikolanu K."/>
            <person name="Mehta A."/>
            <person name="Aluvathingal J."/>
            <person name="Nadendla S."/>
            <person name="Lowell S."/>
            <person name="Myers T."/>
            <person name="Yan Y."/>
            <person name="Sichtig H."/>
        </authorList>
    </citation>
    <scope>NUCLEOTIDE SEQUENCE [LARGE SCALE GENOMIC DNA]</scope>
    <source>
        <strain evidence="7 10">FDAARGOS_872</strain>
    </source>
</reference>
<name>A0A378XF89_9BURK</name>
<keyword evidence="10" id="KW-1185">Reference proteome</keyword>
<evidence type="ECO:0000256" key="6">
    <source>
        <dbReference type="PIRNR" id="PIRNR039090"/>
    </source>
</evidence>
<protein>
    <recommendedName>
        <fullName evidence="6">Flagellar secretion chaperone FliS</fullName>
    </recommendedName>
</protein>
<evidence type="ECO:0000313" key="9">
    <source>
        <dbReference type="Proteomes" id="UP000254603"/>
    </source>
</evidence>